<name>A0AA42IZ79_9FIRM</name>
<dbReference type="GO" id="GO:0006508">
    <property type="term" value="P:proteolysis"/>
    <property type="evidence" value="ECO:0007669"/>
    <property type="project" value="InterPro"/>
</dbReference>
<sequence>MKWGTKKVLLGISMAVFIMLAGGGIYKQQSYNKRDKILETPLQALTMEEKIEDFEYLYKTIEENYPYLEVNKRMNGVDWLNNKERYLQQVKESRNDKEFAQVISDSLDDLHNGHTQLLSKEEVEWMREVYHNMKVEGYWQGINYDTVNKPLALRRYNIPLAEKEEQDEEIGQEVQEKIKQSRVIAKDALEGRVGYIHIPQMLNPWNAKADYEIIQAYLQNIKDYQALIIDIRGNGGGDTRYWSDFLLPQIIDKSYVSWEYTFYKDGVYLQRYMQANHMPKMYAKKVKDLDTASLPELPPEVSEDFTYYEKYCVEVKPAEDSIQFQGNIYLLVDHYVYSSAEGLAMFAKSSGLATLIGEKTGGDGIGSDPILAMLPKSGYVVRFTKEMGTSEEGICNEEHKTIPDHEVEHPMRKDDLSIDTCIQKVLDVEGLE</sequence>
<proteinExistence type="predicted"/>
<comment type="caution">
    <text evidence="3">The sequence shown here is derived from an EMBL/GenBank/DDBJ whole genome shotgun (WGS) entry which is preliminary data.</text>
</comment>
<dbReference type="Proteomes" id="UP001169242">
    <property type="component" value="Unassembled WGS sequence"/>
</dbReference>
<feature type="domain" description="Tail specific protease" evidence="1">
    <location>
        <begin position="192"/>
        <end position="407"/>
    </location>
</feature>
<accession>A0AA42IZ79</accession>
<dbReference type="GO" id="GO:0030288">
    <property type="term" value="C:outer membrane-bounded periplasmic space"/>
    <property type="evidence" value="ECO:0007669"/>
    <property type="project" value="TreeGrafter"/>
</dbReference>
<dbReference type="PANTHER" id="PTHR32060:SF30">
    <property type="entry name" value="CARBOXY-TERMINAL PROCESSING PROTEASE CTPA"/>
    <property type="match status" value="1"/>
</dbReference>
<evidence type="ECO:0000259" key="2">
    <source>
        <dbReference type="Pfam" id="PF14684"/>
    </source>
</evidence>
<organism evidence="3 4">
    <name type="scientific">Holtiella tumoricola</name>
    <dbReference type="NCBI Taxonomy" id="3018743"/>
    <lineage>
        <taxon>Bacteria</taxon>
        <taxon>Bacillati</taxon>
        <taxon>Bacillota</taxon>
        <taxon>Clostridia</taxon>
        <taxon>Lachnospirales</taxon>
        <taxon>Cellulosilyticaceae</taxon>
        <taxon>Holtiella</taxon>
    </lineage>
</organism>
<dbReference type="CDD" id="cd07563">
    <property type="entry name" value="Peptidase_S41_IRBP"/>
    <property type="match status" value="1"/>
</dbReference>
<evidence type="ECO:0000313" key="3">
    <source>
        <dbReference type="EMBL" id="MDA3730250.1"/>
    </source>
</evidence>
<dbReference type="RefSeq" id="WP_271010976.1">
    <property type="nucleotide sequence ID" value="NZ_JAQIFT010000010.1"/>
</dbReference>
<protein>
    <submittedName>
        <fullName evidence="3">S41 family peptidase</fullName>
    </submittedName>
</protein>
<dbReference type="Gene3D" id="3.90.226.10">
    <property type="entry name" value="2-enoyl-CoA Hydratase, Chain A, domain 1"/>
    <property type="match status" value="1"/>
</dbReference>
<gene>
    <name evidence="3" type="ORF">PBV87_01855</name>
</gene>
<dbReference type="SUPFAM" id="SSF52096">
    <property type="entry name" value="ClpP/crotonase"/>
    <property type="match status" value="1"/>
</dbReference>
<dbReference type="AlphaFoldDB" id="A0AA42IZ79"/>
<dbReference type="EMBL" id="JAQIFT010000010">
    <property type="protein sequence ID" value="MDA3730250.1"/>
    <property type="molecule type" value="Genomic_DNA"/>
</dbReference>
<feature type="domain" description="Tricorn protease C1" evidence="2">
    <location>
        <begin position="49"/>
        <end position="105"/>
    </location>
</feature>
<dbReference type="PANTHER" id="PTHR32060">
    <property type="entry name" value="TAIL-SPECIFIC PROTEASE"/>
    <property type="match status" value="1"/>
</dbReference>
<dbReference type="InterPro" id="IPR028204">
    <property type="entry name" value="Tricorn_C1"/>
</dbReference>
<dbReference type="Gene3D" id="3.30.750.44">
    <property type="match status" value="1"/>
</dbReference>
<dbReference type="Pfam" id="PF14684">
    <property type="entry name" value="Tricorn_C1"/>
    <property type="match status" value="1"/>
</dbReference>
<dbReference type="GO" id="GO:0007165">
    <property type="term" value="P:signal transduction"/>
    <property type="evidence" value="ECO:0007669"/>
    <property type="project" value="TreeGrafter"/>
</dbReference>
<dbReference type="InterPro" id="IPR029045">
    <property type="entry name" value="ClpP/crotonase-like_dom_sf"/>
</dbReference>
<reference evidence="3" key="1">
    <citation type="journal article" date="2023" name="Int. J. Syst. Evol. Microbiol.">
        <title>&lt;i&gt;Holtiella tumoricola&lt;/i&gt; gen. nov. sp. nov., isolated from a human clinical sample.</title>
        <authorList>
            <person name="Allen-Vercoe E."/>
            <person name="Daigneault M.C."/>
            <person name="Vancuren S.J."/>
            <person name="Cochrane K."/>
            <person name="O'Neal L.L."/>
            <person name="Sankaranarayanan K."/>
            <person name="Lawson P.A."/>
        </authorList>
    </citation>
    <scope>NUCLEOTIDE SEQUENCE</scope>
    <source>
        <strain evidence="3">CC70A</strain>
    </source>
</reference>
<evidence type="ECO:0000259" key="1">
    <source>
        <dbReference type="Pfam" id="PF03572"/>
    </source>
</evidence>
<keyword evidence="4" id="KW-1185">Reference proteome</keyword>
<dbReference type="InterPro" id="IPR005151">
    <property type="entry name" value="Tail-specific_protease"/>
</dbReference>
<dbReference type="GO" id="GO:0008236">
    <property type="term" value="F:serine-type peptidase activity"/>
    <property type="evidence" value="ECO:0007669"/>
    <property type="project" value="InterPro"/>
</dbReference>
<dbReference type="GO" id="GO:0004175">
    <property type="term" value="F:endopeptidase activity"/>
    <property type="evidence" value="ECO:0007669"/>
    <property type="project" value="TreeGrafter"/>
</dbReference>
<dbReference type="Pfam" id="PF03572">
    <property type="entry name" value="Peptidase_S41"/>
    <property type="match status" value="1"/>
</dbReference>
<evidence type="ECO:0000313" key="4">
    <source>
        <dbReference type="Proteomes" id="UP001169242"/>
    </source>
</evidence>